<dbReference type="Gene3D" id="3.30.720.110">
    <property type="match status" value="1"/>
</dbReference>
<gene>
    <name evidence="2" type="ORF">L602_000900000310</name>
</gene>
<dbReference type="EMBL" id="VLJN01000067">
    <property type="protein sequence ID" value="TWG78727.1"/>
    <property type="molecule type" value="Genomic_DNA"/>
</dbReference>
<evidence type="ECO:0000259" key="1">
    <source>
        <dbReference type="PROSITE" id="PS51819"/>
    </source>
</evidence>
<reference evidence="2 3" key="1">
    <citation type="submission" date="2019-07" db="EMBL/GenBank/DDBJ databases">
        <title>Genome sequencing of lignin-degrading bacterial isolates.</title>
        <authorList>
            <person name="Gladden J."/>
        </authorList>
    </citation>
    <scope>NUCLEOTIDE SEQUENCE [LARGE SCALE GENOMIC DNA]</scope>
    <source>
        <strain evidence="2 3">J11</strain>
    </source>
</reference>
<dbReference type="InterPro" id="IPR037523">
    <property type="entry name" value="VOC_core"/>
</dbReference>
<feature type="domain" description="VOC" evidence="1">
    <location>
        <begin position="6"/>
        <end position="133"/>
    </location>
</feature>
<comment type="caution">
    <text evidence="2">The sequence shown here is derived from an EMBL/GenBank/DDBJ whole genome shotgun (WGS) entry which is preliminary data.</text>
</comment>
<proteinExistence type="predicted"/>
<dbReference type="OrthoDB" id="9795306at2"/>
<protein>
    <submittedName>
        <fullName evidence="2">Putative glyoxalase superfamily protein PhnB</fullName>
    </submittedName>
</protein>
<keyword evidence="3" id="KW-1185">Reference proteome</keyword>
<dbReference type="InterPro" id="IPR004360">
    <property type="entry name" value="Glyas_Fos-R_dOase_dom"/>
</dbReference>
<dbReference type="PANTHER" id="PTHR34109:SF1">
    <property type="entry name" value="VOC DOMAIN-CONTAINING PROTEIN"/>
    <property type="match status" value="1"/>
</dbReference>
<dbReference type="AlphaFoldDB" id="A0A562B0I0"/>
<evidence type="ECO:0000313" key="3">
    <source>
        <dbReference type="Proteomes" id="UP000318141"/>
    </source>
</evidence>
<dbReference type="Gene3D" id="3.30.720.120">
    <property type="match status" value="1"/>
</dbReference>
<dbReference type="PROSITE" id="PS51819">
    <property type="entry name" value="VOC"/>
    <property type="match status" value="1"/>
</dbReference>
<dbReference type="Pfam" id="PF00903">
    <property type="entry name" value="Glyoxalase"/>
    <property type="match status" value="1"/>
</dbReference>
<sequence>MTRPANTPWLTPYLTVGDARRSLNFYRSAFGFSAGNVVDENGVPTHAEMHYKGELIVMFAPEGAWGSTARTPRSTGIECPQTFYLYCDDVDAMHARAVAAGATSLMGPADQFWGDRYCMVEDPDGYRWGFARPLERSANSQSASAASPPEAA</sequence>
<dbReference type="Proteomes" id="UP000318141">
    <property type="component" value="Unassembled WGS sequence"/>
</dbReference>
<organism evidence="2 3">
    <name type="scientific">Cupriavidus gilardii J11</name>
    <dbReference type="NCBI Taxonomy" id="936133"/>
    <lineage>
        <taxon>Bacteria</taxon>
        <taxon>Pseudomonadati</taxon>
        <taxon>Pseudomonadota</taxon>
        <taxon>Betaproteobacteria</taxon>
        <taxon>Burkholderiales</taxon>
        <taxon>Burkholderiaceae</taxon>
        <taxon>Cupriavidus</taxon>
    </lineage>
</organism>
<evidence type="ECO:0000313" key="2">
    <source>
        <dbReference type="EMBL" id="TWG78727.1"/>
    </source>
</evidence>
<dbReference type="PANTHER" id="PTHR34109">
    <property type="entry name" value="BNAUNNG04460D PROTEIN-RELATED"/>
    <property type="match status" value="1"/>
</dbReference>
<dbReference type="SUPFAM" id="SSF54593">
    <property type="entry name" value="Glyoxalase/Bleomycin resistance protein/Dihydroxybiphenyl dioxygenase"/>
    <property type="match status" value="1"/>
</dbReference>
<accession>A0A562B0I0</accession>
<name>A0A562B0I0_9BURK</name>
<dbReference type="InterPro" id="IPR029068">
    <property type="entry name" value="Glyas_Bleomycin-R_OHBP_Dase"/>
</dbReference>